<dbReference type="InterPro" id="IPR035929">
    <property type="entry name" value="CoaB-like_sf"/>
</dbReference>
<feature type="binding site" evidence="3">
    <location>
        <position position="333"/>
    </location>
    <ligand>
        <name>CTP</name>
        <dbReference type="ChEBI" id="CHEBI:37563"/>
    </ligand>
</feature>
<feature type="domain" description="Flavoprotein" evidence="5">
    <location>
        <begin position="3"/>
        <end position="169"/>
    </location>
</feature>
<dbReference type="InterPro" id="IPR003382">
    <property type="entry name" value="Flavoprotein"/>
</dbReference>
<evidence type="ECO:0000313" key="8">
    <source>
        <dbReference type="Proteomes" id="UP001165633"/>
    </source>
</evidence>
<dbReference type="PANTHER" id="PTHR14359">
    <property type="entry name" value="HOMO-OLIGOMERIC FLAVIN CONTAINING CYS DECARBOXYLASE FAMILY"/>
    <property type="match status" value="1"/>
</dbReference>
<dbReference type="GO" id="GO:0004633">
    <property type="term" value="F:phosphopantothenoylcysteine decarboxylase activity"/>
    <property type="evidence" value="ECO:0007669"/>
    <property type="project" value="UniProtKB-EC"/>
</dbReference>
<evidence type="ECO:0000313" key="7">
    <source>
        <dbReference type="EMBL" id="MCX5615763.1"/>
    </source>
</evidence>
<dbReference type="InterPro" id="IPR005252">
    <property type="entry name" value="CoaBC"/>
</dbReference>
<dbReference type="EMBL" id="JANIDV010000001">
    <property type="protein sequence ID" value="MCX5615763.1"/>
    <property type="molecule type" value="Genomic_DNA"/>
</dbReference>
<feature type="binding site" evidence="3">
    <location>
        <position position="273"/>
    </location>
    <ligand>
        <name>CTP</name>
        <dbReference type="ChEBI" id="CHEBI:37563"/>
    </ligand>
</feature>
<organism evidence="7 8">
    <name type="scientific">Bombella dulcis</name>
    <dbReference type="NCBI Taxonomy" id="2967339"/>
    <lineage>
        <taxon>Bacteria</taxon>
        <taxon>Pseudomonadati</taxon>
        <taxon>Pseudomonadota</taxon>
        <taxon>Alphaproteobacteria</taxon>
        <taxon>Acetobacterales</taxon>
        <taxon>Acetobacteraceae</taxon>
        <taxon>Bombella</taxon>
    </lineage>
</organism>
<dbReference type="InterPro" id="IPR007085">
    <property type="entry name" value="DNA/pantothenate-metab_flavo_C"/>
</dbReference>
<reference evidence="7" key="1">
    <citation type="submission" date="2022-07" db="EMBL/GenBank/DDBJ databases">
        <title>Bombella genomes.</title>
        <authorList>
            <person name="Harer L."/>
            <person name="Styblova S."/>
            <person name="Ehrmann M."/>
        </authorList>
    </citation>
    <scope>NUCLEOTIDE SEQUENCE</scope>
    <source>
        <strain evidence="7">TMW 2.2559</strain>
    </source>
</reference>
<dbReference type="SUPFAM" id="SSF52507">
    <property type="entry name" value="Homo-oligomeric flavin-containing Cys decarboxylases, HFCD"/>
    <property type="match status" value="1"/>
</dbReference>
<evidence type="ECO:0000256" key="4">
    <source>
        <dbReference type="RuleBase" id="RU364078"/>
    </source>
</evidence>
<comment type="caution">
    <text evidence="3">Lacks conserved residue(s) required for the propagation of feature annotation.</text>
</comment>
<keyword evidence="3" id="KW-0460">Magnesium</keyword>
<comment type="similarity">
    <text evidence="3 4">In the N-terminal section; belongs to the HFCD (homo-oligomeric flavin containing Cys decarboxylase) superfamily.</text>
</comment>
<dbReference type="HAMAP" id="MF_02225">
    <property type="entry name" value="CoaBC"/>
    <property type="match status" value="1"/>
</dbReference>
<comment type="function">
    <text evidence="4">Catalyzes two steps in the biosynthesis of coenzyme A. In the first step cysteine is conjugated to 4'-phosphopantothenate to form 4-phosphopantothenoylcysteine, in the latter compound is decarboxylated to form 4'-phosphopantotheine.</text>
</comment>
<keyword evidence="1 3" id="KW-0210">Decarboxylase</keyword>
<dbReference type="Gene3D" id="3.40.50.1950">
    <property type="entry name" value="Flavin prenyltransferase-like"/>
    <property type="match status" value="1"/>
</dbReference>
<dbReference type="NCBIfam" id="TIGR00521">
    <property type="entry name" value="coaBC_dfp"/>
    <property type="match status" value="1"/>
</dbReference>
<gene>
    <name evidence="3 7" type="primary">coaBC</name>
    <name evidence="7" type="ORF">NQF87_02050</name>
</gene>
<evidence type="ECO:0000259" key="6">
    <source>
        <dbReference type="Pfam" id="PF04127"/>
    </source>
</evidence>
<evidence type="ECO:0000256" key="1">
    <source>
        <dbReference type="ARBA" id="ARBA00022793"/>
    </source>
</evidence>
<keyword evidence="8" id="KW-1185">Reference proteome</keyword>
<proteinExistence type="inferred from homology"/>
<feature type="domain" description="DNA/pantothenate metabolism flavoprotein C-terminal" evidence="6">
    <location>
        <begin position="181"/>
        <end position="388"/>
    </location>
</feature>
<comment type="catalytic activity">
    <reaction evidence="3 4">
        <text>N-[(R)-4-phosphopantothenoyl]-L-cysteine + H(+) = (R)-4'-phosphopantetheine + CO2</text>
        <dbReference type="Rhea" id="RHEA:16793"/>
        <dbReference type="ChEBI" id="CHEBI:15378"/>
        <dbReference type="ChEBI" id="CHEBI:16526"/>
        <dbReference type="ChEBI" id="CHEBI:59458"/>
        <dbReference type="ChEBI" id="CHEBI:61723"/>
        <dbReference type="EC" id="4.1.1.36"/>
    </reaction>
</comment>
<sequence length="396" mass="42153">MPRIILILGGGIAAYKALDIARQLSREGMDVVPVMTEAAHHFVTPLSLEVLCGHSVHADLFQPGQESDVGHISLARSADLILVCPATANLMARMAQGMADDLATTILLATDAPVLLAPAMNPHMWSHSATQANLSLLCQRGVKCVGPAQGNVACGETGTGRLAELDDILIAVRSVLGAGELAGRRVLVTAGPTVEPIDPVRFISNRSSGLQGYAIAAALARRGADVRLVSGPVSLPTPPSVKRIDVQTAEEMKAACLNQSPFDAAICVAAVSDWRPAAVYESKVKKTGDTPPVLNLVENPDILSTISHMKGRPALVVGFAAETDHLQKHAEQKRQKKGCDWLLANDVTKHRFGGTRNQVLFLADAGVESWPEMDKSSLADHLAERVVNFFRTGNDR</sequence>
<feature type="binding site" evidence="3">
    <location>
        <begin position="300"/>
        <end position="303"/>
    </location>
    <ligand>
        <name>CTP</name>
        <dbReference type="ChEBI" id="CHEBI:37563"/>
    </ligand>
</feature>
<feature type="active site" description="Proton donor" evidence="3">
    <location>
        <position position="154"/>
    </location>
</feature>
<dbReference type="GO" id="GO:0004632">
    <property type="term" value="F:phosphopantothenate--cysteine ligase activity"/>
    <property type="evidence" value="ECO:0007669"/>
    <property type="project" value="UniProtKB-EC"/>
</dbReference>
<dbReference type="RefSeq" id="WP_266126751.1">
    <property type="nucleotide sequence ID" value="NZ_JANIDV010000001.1"/>
</dbReference>
<keyword evidence="3 4" id="KW-0288">FMN</keyword>
<dbReference type="SUPFAM" id="SSF102645">
    <property type="entry name" value="CoaB-like"/>
    <property type="match status" value="1"/>
</dbReference>
<feature type="region of interest" description="Phosphopantothenoylcysteine decarboxylase" evidence="3">
    <location>
        <begin position="1"/>
        <end position="185"/>
    </location>
</feature>
<keyword evidence="3 4" id="KW-0285">Flavoprotein</keyword>
<protein>
    <recommendedName>
        <fullName evidence="3">Coenzyme A biosynthesis bifunctional protein CoaBC</fullName>
    </recommendedName>
    <alternativeName>
        <fullName evidence="3">DNA/pantothenate metabolism flavoprotein</fullName>
    </alternativeName>
    <alternativeName>
        <fullName evidence="3">Phosphopantothenoylcysteine synthetase/decarboxylase</fullName>
        <shortName evidence="3">PPCS-PPCDC</shortName>
    </alternativeName>
    <domain>
        <recommendedName>
            <fullName evidence="3">Phosphopantothenoylcysteine decarboxylase</fullName>
            <shortName evidence="3">PPC decarboxylase</shortName>
            <shortName evidence="3">PPC-DC</shortName>
            <ecNumber evidence="3">4.1.1.36</ecNumber>
        </recommendedName>
        <alternativeName>
            <fullName evidence="3">CoaC</fullName>
        </alternativeName>
    </domain>
    <domain>
        <recommendedName>
            <fullName evidence="3">Phosphopantothenate--cysteine ligase</fullName>
            <ecNumber evidence="3">6.3.2.5</ecNumber>
        </recommendedName>
        <alternativeName>
            <fullName evidence="3">CoaB</fullName>
        </alternativeName>
        <alternativeName>
            <fullName evidence="3">Phosphopantothenoylcysteine synthetase</fullName>
            <shortName evidence="3">PPC synthetase</shortName>
            <shortName evidence="3">PPC-S</shortName>
        </alternativeName>
    </domain>
</protein>
<dbReference type="InterPro" id="IPR036551">
    <property type="entry name" value="Flavin_trans-like"/>
</dbReference>
<comment type="caution">
    <text evidence="7">The sequence shown here is derived from an EMBL/GenBank/DDBJ whole genome shotgun (WGS) entry which is preliminary data.</text>
</comment>
<comment type="similarity">
    <text evidence="3 4">In the C-terminal section; belongs to the PPC synthetase family.</text>
</comment>
<feature type="binding site" evidence="3">
    <location>
        <position position="337"/>
    </location>
    <ligand>
        <name>CTP</name>
        <dbReference type="ChEBI" id="CHEBI:37563"/>
    </ligand>
</feature>
<comment type="pathway">
    <text evidence="3 4">Cofactor biosynthesis; coenzyme A biosynthesis; CoA from (R)-pantothenate: step 2/5.</text>
</comment>
<evidence type="ECO:0000256" key="3">
    <source>
        <dbReference type="HAMAP-Rule" id="MF_02225"/>
    </source>
</evidence>
<keyword evidence="2 3" id="KW-0456">Lyase</keyword>
<dbReference type="EC" id="6.3.2.5" evidence="3"/>
<dbReference type="PANTHER" id="PTHR14359:SF6">
    <property type="entry name" value="PHOSPHOPANTOTHENOYLCYSTEINE DECARBOXYLASE"/>
    <property type="match status" value="1"/>
</dbReference>
<dbReference type="Pfam" id="PF02441">
    <property type="entry name" value="Flavoprotein"/>
    <property type="match status" value="1"/>
</dbReference>
<name>A0ABT3WDT2_9PROT</name>
<dbReference type="Proteomes" id="UP001165633">
    <property type="component" value="Unassembled WGS sequence"/>
</dbReference>
<keyword evidence="3 4" id="KW-0436">Ligase</keyword>
<dbReference type="Gene3D" id="3.40.50.10300">
    <property type="entry name" value="CoaB-like"/>
    <property type="match status" value="1"/>
</dbReference>
<feature type="region of interest" description="Phosphopantothenate--cysteine ligase" evidence="3">
    <location>
        <begin position="186"/>
        <end position="396"/>
    </location>
</feature>
<keyword evidence="3" id="KW-0511">Multifunctional enzyme</keyword>
<evidence type="ECO:0000256" key="2">
    <source>
        <dbReference type="ARBA" id="ARBA00023239"/>
    </source>
</evidence>
<feature type="binding site" evidence="3">
    <location>
        <position position="283"/>
    </location>
    <ligand>
        <name>CTP</name>
        <dbReference type="ChEBI" id="CHEBI:37563"/>
    </ligand>
</feature>
<keyword evidence="3" id="KW-0479">Metal-binding</keyword>
<dbReference type="EC" id="4.1.1.36" evidence="3"/>
<feature type="binding site" evidence="3">
    <location>
        <position position="319"/>
    </location>
    <ligand>
        <name>CTP</name>
        <dbReference type="ChEBI" id="CHEBI:37563"/>
    </ligand>
</feature>
<comment type="cofactor">
    <cofactor evidence="3">
        <name>FMN</name>
        <dbReference type="ChEBI" id="CHEBI:58210"/>
    </cofactor>
    <text evidence="3">Binds 1 FMN per subunit.</text>
</comment>
<comment type="pathway">
    <text evidence="3 4">Cofactor biosynthesis; coenzyme A biosynthesis; CoA from (R)-pantothenate: step 3/5.</text>
</comment>
<comment type="function">
    <text evidence="3">Catalyzes two sequential steps in the biosynthesis of coenzyme A. In the first step cysteine is conjugated to 4'-phosphopantothenate to form 4-phosphopantothenoylcysteine. In the second step the latter compound is decarboxylated to form 4'-phosphopantotheine.</text>
</comment>
<comment type="catalytic activity">
    <reaction evidence="3 4">
        <text>(R)-4'-phosphopantothenate + L-cysteine + CTP = N-[(R)-4-phosphopantothenoyl]-L-cysteine + CMP + diphosphate + H(+)</text>
        <dbReference type="Rhea" id="RHEA:19397"/>
        <dbReference type="ChEBI" id="CHEBI:10986"/>
        <dbReference type="ChEBI" id="CHEBI:15378"/>
        <dbReference type="ChEBI" id="CHEBI:33019"/>
        <dbReference type="ChEBI" id="CHEBI:35235"/>
        <dbReference type="ChEBI" id="CHEBI:37563"/>
        <dbReference type="ChEBI" id="CHEBI:59458"/>
        <dbReference type="ChEBI" id="CHEBI:60377"/>
        <dbReference type="EC" id="6.3.2.5"/>
    </reaction>
</comment>
<dbReference type="Pfam" id="PF04127">
    <property type="entry name" value="DFP"/>
    <property type="match status" value="1"/>
</dbReference>
<accession>A0ABT3WDT2</accession>
<comment type="cofactor">
    <cofactor evidence="3">
        <name>Mg(2+)</name>
        <dbReference type="ChEBI" id="CHEBI:18420"/>
    </cofactor>
</comment>
<evidence type="ECO:0000259" key="5">
    <source>
        <dbReference type="Pfam" id="PF02441"/>
    </source>
</evidence>